<sequence>MQQPRTEQMAVFDPEGLSDWPQPVRWSILTGCKNPITAARRAAALAERITLDDSDEADRVRATVAAVLRCCLHAAARADCTVAQVRDWIENRTNRTPVAILELVFPAWARELSLLLAAAGTDDEAFEAAARLFEPLTVPSRSAAVDAPPAESFDLDRFMRSGPNTVYLVSRGTTDAMAAFTAVFAAEAHEAARQSSHTGAARPDPTVWLTVGPDNPAPLHLAAA</sequence>
<evidence type="ECO:0000313" key="3">
    <source>
        <dbReference type="Proteomes" id="UP000431401"/>
    </source>
</evidence>
<name>A0A7K0DJX3_9NOCA</name>
<proteinExistence type="predicted"/>
<keyword evidence="3" id="KW-1185">Reference proteome</keyword>
<dbReference type="Proteomes" id="UP000431401">
    <property type="component" value="Unassembled WGS sequence"/>
</dbReference>
<organism evidence="2 3">
    <name type="scientific">Nocardia aurantia</name>
    <dbReference type="NCBI Taxonomy" id="2585199"/>
    <lineage>
        <taxon>Bacteria</taxon>
        <taxon>Bacillati</taxon>
        <taxon>Actinomycetota</taxon>
        <taxon>Actinomycetes</taxon>
        <taxon>Mycobacteriales</taxon>
        <taxon>Nocardiaceae</taxon>
        <taxon>Nocardia</taxon>
    </lineage>
</organism>
<dbReference type="RefSeq" id="WP_153339859.1">
    <property type="nucleotide sequence ID" value="NZ_WEGI01000003.1"/>
</dbReference>
<dbReference type="OrthoDB" id="226701at2"/>
<dbReference type="EMBL" id="WEGI01000003">
    <property type="protein sequence ID" value="MQY26009.1"/>
    <property type="molecule type" value="Genomic_DNA"/>
</dbReference>
<dbReference type="AlphaFoldDB" id="A0A7K0DJX3"/>
<reference evidence="2 3" key="1">
    <citation type="submission" date="2019-10" db="EMBL/GenBank/DDBJ databases">
        <title>Nocardia macrotermitis sp. nov. and Nocardia aurantia sp. nov., isolated from the gut of fungus growing-termite Macrotermes natalensis.</title>
        <authorList>
            <person name="Benndorf R."/>
            <person name="Schwitalla J."/>
            <person name="Martin K."/>
            <person name="De Beer W."/>
            <person name="Kaster A.-K."/>
            <person name="Vollmers J."/>
            <person name="Poulsen M."/>
            <person name="Beemelmanns C."/>
        </authorList>
    </citation>
    <scope>NUCLEOTIDE SEQUENCE [LARGE SCALE GENOMIC DNA]</scope>
    <source>
        <strain evidence="2 3">RB56</strain>
    </source>
</reference>
<comment type="caution">
    <text evidence="2">The sequence shown here is derived from an EMBL/GenBank/DDBJ whole genome shotgun (WGS) entry which is preliminary data.</text>
</comment>
<evidence type="ECO:0000313" key="2">
    <source>
        <dbReference type="EMBL" id="MQY26009.1"/>
    </source>
</evidence>
<gene>
    <name evidence="2" type="ORF">NRB56_15690</name>
</gene>
<accession>A0A7K0DJX3</accession>
<evidence type="ECO:0000256" key="1">
    <source>
        <dbReference type="SAM" id="MobiDB-lite"/>
    </source>
</evidence>
<protein>
    <submittedName>
        <fullName evidence="2">Uncharacterized protein</fullName>
    </submittedName>
</protein>
<feature type="region of interest" description="Disordered" evidence="1">
    <location>
        <begin position="194"/>
        <end position="213"/>
    </location>
</feature>